<dbReference type="SUPFAM" id="SSF57667">
    <property type="entry name" value="beta-beta-alpha zinc fingers"/>
    <property type="match status" value="1"/>
</dbReference>
<keyword evidence="8" id="KW-1185">Reference proteome</keyword>
<dbReference type="Gene3D" id="3.30.160.60">
    <property type="entry name" value="Classic Zinc Finger"/>
    <property type="match status" value="2"/>
</dbReference>
<dbReference type="PANTHER" id="PTHR23234">
    <property type="entry name" value="ZNF44 PROTEIN"/>
    <property type="match status" value="1"/>
</dbReference>
<dbReference type="GO" id="GO:0008270">
    <property type="term" value="F:zinc ion binding"/>
    <property type="evidence" value="ECO:0007669"/>
    <property type="project" value="UniProtKB-KW"/>
</dbReference>
<gene>
    <name evidence="7" type="ORF">OCTVUL_1B004305</name>
</gene>
<sequence length="78" mass="9160">MQVREGRKKTKRKRVGEKPYHCSICDKSFSVSSNLTTRKCIHTGEKPYHCDVCSKSFSVSRNFPKYRHIHTGEKTNLW</sequence>
<dbReference type="Pfam" id="PF00096">
    <property type="entry name" value="zf-C2H2"/>
    <property type="match status" value="1"/>
</dbReference>
<reference evidence="7" key="1">
    <citation type="submission" date="2023-08" db="EMBL/GenBank/DDBJ databases">
        <authorList>
            <person name="Alioto T."/>
            <person name="Alioto T."/>
            <person name="Gomez Garrido J."/>
        </authorList>
    </citation>
    <scope>NUCLEOTIDE SEQUENCE</scope>
</reference>
<dbReference type="InterPro" id="IPR013087">
    <property type="entry name" value="Znf_C2H2_type"/>
</dbReference>
<dbReference type="PANTHER" id="PTHR23234:SF10">
    <property type="entry name" value="RIKEN CDNA 6720489N17 GENE-RELATED"/>
    <property type="match status" value="1"/>
</dbReference>
<organism evidence="7 8">
    <name type="scientific">Octopus vulgaris</name>
    <name type="common">Common octopus</name>
    <dbReference type="NCBI Taxonomy" id="6645"/>
    <lineage>
        <taxon>Eukaryota</taxon>
        <taxon>Metazoa</taxon>
        <taxon>Spiralia</taxon>
        <taxon>Lophotrochozoa</taxon>
        <taxon>Mollusca</taxon>
        <taxon>Cephalopoda</taxon>
        <taxon>Coleoidea</taxon>
        <taxon>Octopodiformes</taxon>
        <taxon>Octopoda</taxon>
        <taxon>Incirrata</taxon>
        <taxon>Octopodidae</taxon>
        <taxon>Octopus</taxon>
    </lineage>
</organism>
<dbReference type="Proteomes" id="UP001162480">
    <property type="component" value="Chromosome 10"/>
</dbReference>
<protein>
    <submittedName>
        <fullName evidence="7">---NA</fullName>
    </submittedName>
</protein>
<feature type="domain" description="C2H2-type" evidence="6">
    <location>
        <begin position="20"/>
        <end position="47"/>
    </location>
</feature>
<accession>A0AA36B8I1</accession>
<proteinExistence type="predicted"/>
<evidence type="ECO:0000256" key="1">
    <source>
        <dbReference type="ARBA" id="ARBA00022723"/>
    </source>
</evidence>
<keyword evidence="4" id="KW-0862">Zinc</keyword>
<evidence type="ECO:0000313" key="7">
    <source>
        <dbReference type="EMBL" id="CAI9729388.1"/>
    </source>
</evidence>
<name>A0AA36B8I1_OCTVU</name>
<evidence type="ECO:0000256" key="4">
    <source>
        <dbReference type="ARBA" id="ARBA00022833"/>
    </source>
</evidence>
<dbReference type="PROSITE" id="PS50157">
    <property type="entry name" value="ZINC_FINGER_C2H2_2"/>
    <property type="match status" value="2"/>
</dbReference>
<feature type="domain" description="C2H2-type" evidence="6">
    <location>
        <begin position="48"/>
        <end position="75"/>
    </location>
</feature>
<dbReference type="InterPro" id="IPR036236">
    <property type="entry name" value="Znf_C2H2_sf"/>
</dbReference>
<dbReference type="FunFam" id="3.30.160.60:FF:000538">
    <property type="entry name" value="zinc finger protein 853"/>
    <property type="match status" value="1"/>
</dbReference>
<keyword evidence="3 5" id="KW-0863">Zinc-finger</keyword>
<dbReference type="AlphaFoldDB" id="A0AA36B8I1"/>
<dbReference type="EMBL" id="OX597823">
    <property type="protein sequence ID" value="CAI9729388.1"/>
    <property type="molecule type" value="Genomic_DNA"/>
</dbReference>
<evidence type="ECO:0000256" key="2">
    <source>
        <dbReference type="ARBA" id="ARBA00022737"/>
    </source>
</evidence>
<evidence type="ECO:0000259" key="6">
    <source>
        <dbReference type="PROSITE" id="PS50157"/>
    </source>
</evidence>
<evidence type="ECO:0000256" key="3">
    <source>
        <dbReference type="ARBA" id="ARBA00022771"/>
    </source>
</evidence>
<dbReference type="FunFam" id="3.30.160.60:FF:002343">
    <property type="entry name" value="Zinc finger protein 33A"/>
    <property type="match status" value="1"/>
</dbReference>
<evidence type="ECO:0000313" key="8">
    <source>
        <dbReference type="Proteomes" id="UP001162480"/>
    </source>
</evidence>
<keyword evidence="2" id="KW-0677">Repeat</keyword>
<dbReference type="InterPro" id="IPR050758">
    <property type="entry name" value="Znf_C2H2-type"/>
</dbReference>
<keyword evidence="1" id="KW-0479">Metal-binding</keyword>
<evidence type="ECO:0000256" key="5">
    <source>
        <dbReference type="PROSITE-ProRule" id="PRU00042"/>
    </source>
</evidence>